<dbReference type="RefSeq" id="WP_192106941.1">
    <property type="nucleotide sequence ID" value="NZ_JACYXJ010000001.1"/>
</dbReference>
<feature type="region of interest" description="Disordered" evidence="1">
    <location>
        <begin position="213"/>
        <end position="235"/>
    </location>
</feature>
<keyword evidence="3" id="KW-1185">Reference proteome</keyword>
<dbReference type="Proteomes" id="UP000615687">
    <property type="component" value="Unassembled WGS sequence"/>
</dbReference>
<gene>
    <name evidence="2" type="ORF">IG617_02370</name>
</gene>
<comment type="caution">
    <text evidence="2">The sequence shown here is derived from an EMBL/GenBank/DDBJ whole genome shotgun (WGS) entry which is preliminary data.</text>
</comment>
<accession>A0ABR9C6B7</accession>
<proteinExistence type="predicted"/>
<sequence>MARKPPVSQDARFHYEIWSGPSKEHEAQKPSISYVENHNADWDYGLASDDYKLATDALIAEQLSNPHLGNWTAPICHLIRQTMELQLKSLLQMIAWKTGAAENNLTFTHDLGSLWSRGRSFLIENGYAIADDKRLKFADRLVENLHAIDPAGDLFRFGTSKHQAFGKLKTYDRVGYDQGLLFTEFDRAHSCLAHWTSVIMRQMIAEEEGWTEDPYFDADDFPRDDPNMEPPSGGE</sequence>
<evidence type="ECO:0000256" key="1">
    <source>
        <dbReference type="SAM" id="MobiDB-lite"/>
    </source>
</evidence>
<evidence type="ECO:0000313" key="3">
    <source>
        <dbReference type="Proteomes" id="UP000615687"/>
    </source>
</evidence>
<dbReference type="EMBL" id="JACYXJ010000001">
    <property type="protein sequence ID" value="MBD8875123.1"/>
    <property type="molecule type" value="Genomic_DNA"/>
</dbReference>
<evidence type="ECO:0000313" key="2">
    <source>
        <dbReference type="EMBL" id="MBD8875123.1"/>
    </source>
</evidence>
<protein>
    <submittedName>
        <fullName evidence="2">Uncharacterized protein</fullName>
    </submittedName>
</protein>
<name>A0ABR9C6B7_9HYPH</name>
<organism evidence="2 3">
    <name type="scientific">Roseibium polysiphoniae</name>
    <dbReference type="NCBI Taxonomy" id="2571221"/>
    <lineage>
        <taxon>Bacteria</taxon>
        <taxon>Pseudomonadati</taxon>
        <taxon>Pseudomonadota</taxon>
        <taxon>Alphaproteobacteria</taxon>
        <taxon>Hyphomicrobiales</taxon>
        <taxon>Stappiaceae</taxon>
        <taxon>Roseibium</taxon>
    </lineage>
</organism>
<reference evidence="2 3" key="1">
    <citation type="submission" date="2020-09" db="EMBL/GenBank/DDBJ databases">
        <title>The genome sequence of type strain Labrenzia polysiphoniae KACC 19711.</title>
        <authorList>
            <person name="Liu Y."/>
        </authorList>
    </citation>
    <scope>NUCLEOTIDE SEQUENCE [LARGE SCALE GENOMIC DNA]</scope>
    <source>
        <strain evidence="2 3">KACC 19711</strain>
    </source>
</reference>